<protein>
    <submittedName>
        <fullName evidence="2">Uncharacterized protein</fullName>
    </submittedName>
</protein>
<proteinExistence type="predicted"/>
<reference evidence="2" key="1">
    <citation type="journal article" date="2020" name="New Phytol.">
        <title>Comparative genomics reveals dynamic genome evolution in host specialist ectomycorrhizal fungi.</title>
        <authorList>
            <person name="Lofgren L.A."/>
            <person name="Nguyen N.H."/>
            <person name="Vilgalys R."/>
            <person name="Ruytinx J."/>
            <person name="Liao H.L."/>
            <person name="Branco S."/>
            <person name="Kuo A."/>
            <person name="LaButti K."/>
            <person name="Lipzen A."/>
            <person name="Andreopoulos W."/>
            <person name="Pangilinan J."/>
            <person name="Riley R."/>
            <person name="Hundley H."/>
            <person name="Na H."/>
            <person name="Barry K."/>
            <person name="Grigoriev I.V."/>
            <person name="Stajich J.E."/>
            <person name="Kennedy P.G."/>
        </authorList>
    </citation>
    <scope>NUCLEOTIDE SEQUENCE</scope>
    <source>
        <strain evidence="2">DOB743</strain>
    </source>
</reference>
<evidence type="ECO:0000313" key="3">
    <source>
        <dbReference type="Proteomes" id="UP000714275"/>
    </source>
</evidence>
<gene>
    <name evidence="2" type="ORF">EV702DRAFT_1047672</name>
</gene>
<dbReference type="EMBL" id="JABBWD010000041">
    <property type="protein sequence ID" value="KAG1774508.1"/>
    <property type="molecule type" value="Genomic_DNA"/>
</dbReference>
<keyword evidence="3" id="KW-1185">Reference proteome</keyword>
<name>A0A9P6ZQA4_9AGAM</name>
<organism evidence="2 3">
    <name type="scientific">Suillus placidus</name>
    <dbReference type="NCBI Taxonomy" id="48579"/>
    <lineage>
        <taxon>Eukaryota</taxon>
        <taxon>Fungi</taxon>
        <taxon>Dikarya</taxon>
        <taxon>Basidiomycota</taxon>
        <taxon>Agaricomycotina</taxon>
        <taxon>Agaricomycetes</taxon>
        <taxon>Agaricomycetidae</taxon>
        <taxon>Boletales</taxon>
        <taxon>Suillineae</taxon>
        <taxon>Suillaceae</taxon>
        <taxon>Suillus</taxon>
    </lineage>
</organism>
<dbReference type="AlphaFoldDB" id="A0A9P6ZQA4"/>
<comment type="caution">
    <text evidence="2">The sequence shown here is derived from an EMBL/GenBank/DDBJ whole genome shotgun (WGS) entry which is preliminary data.</text>
</comment>
<feature type="region of interest" description="Disordered" evidence="1">
    <location>
        <begin position="25"/>
        <end position="45"/>
    </location>
</feature>
<sequence length="256" mass="28771">MHLTEPPVNWDKRVKFEDHRHHYHHTSSFDVTHPRPPGPRPTSGDLSAYGSDYLRFHSGKNHAENFCGAVNRYLQRTGYDRSRTPGNMGLTWAVCRAPAKTRSALTEGICGSTTLVMLLKASSQSHRPPGGWTAQRCGLPKALGIVVMFKYCGYLVRNELLLQRAIEMGHAPPETAEDQRDNILQGALNIMGHAGVLRSARFRRVKTPKGHKFWCIAFSSNDPCDRLPATAPSEEEYKALKELLQKKGPPQWYQTP</sequence>
<dbReference type="Proteomes" id="UP000714275">
    <property type="component" value="Unassembled WGS sequence"/>
</dbReference>
<evidence type="ECO:0000313" key="2">
    <source>
        <dbReference type="EMBL" id="KAG1774508.1"/>
    </source>
</evidence>
<evidence type="ECO:0000256" key="1">
    <source>
        <dbReference type="SAM" id="MobiDB-lite"/>
    </source>
</evidence>
<accession>A0A9P6ZQA4</accession>
<dbReference type="OrthoDB" id="2602444at2759"/>